<dbReference type="Gene3D" id="3.40.50.1000">
    <property type="entry name" value="HAD superfamily/HAD-like"/>
    <property type="match status" value="2"/>
</dbReference>
<dbReference type="Pfam" id="PF13344">
    <property type="entry name" value="Hydrolase_6"/>
    <property type="match status" value="1"/>
</dbReference>
<accession>A0A344UTG1</accession>
<dbReference type="RefSeq" id="WP_114044547.1">
    <property type="nucleotide sequence ID" value="NZ_CP025198.1"/>
</dbReference>
<sequence>MTEAVIDRYDAALFDLDGVIYLGPEPIPAAPATIDALRQRGVQVGFVTNNAARSTDVVAQQLNGMGIPVTRADVVSSAEAIAELVASQLPAGSPVLVAGAQALIDEIAGHGLRPVSSADDDPVAVVQGYDPQMTWPRLDECCIAIQRGARWYVSNPDSTRPTDRGLVPGAGAQMKVVATSVTGEPVMAGKPHRPLLDATVARLGCHRPVFVGDRLDTDILGANRAGMDSMLVLTGAHGAHDLLDAGPEARPTRIARDLSGLLEPERRAVLDEGRARCGRAVAESIEGVARIASAVGETLDEQLDALAAVLALVWTGAVRGDHDELDRLDLVS</sequence>
<dbReference type="SUPFAM" id="SSF56784">
    <property type="entry name" value="HAD-like"/>
    <property type="match status" value="1"/>
</dbReference>
<dbReference type="KEGG" id="acij:JS278_01388"/>
<dbReference type="Pfam" id="PF13242">
    <property type="entry name" value="Hydrolase_like"/>
    <property type="match status" value="1"/>
</dbReference>
<dbReference type="PANTHER" id="PTHR19288:SF95">
    <property type="entry name" value="D-GLYCEROL 3-PHOSPHATE PHOSPHATASE"/>
    <property type="match status" value="1"/>
</dbReference>
<dbReference type="AlphaFoldDB" id="A0A344UTG1"/>
<gene>
    <name evidence="1" type="ORF">JS278_01388</name>
</gene>
<organism evidence="1 2">
    <name type="scientific">Acidipropionibacterium virtanenii</name>
    <dbReference type="NCBI Taxonomy" id="2057246"/>
    <lineage>
        <taxon>Bacteria</taxon>
        <taxon>Bacillati</taxon>
        <taxon>Actinomycetota</taxon>
        <taxon>Actinomycetes</taxon>
        <taxon>Propionibacteriales</taxon>
        <taxon>Propionibacteriaceae</taxon>
        <taxon>Acidipropionibacterium</taxon>
    </lineage>
</organism>
<proteinExistence type="predicted"/>
<keyword evidence="1" id="KW-0378">Hydrolase</keyword>
<reference evidence="1 2" key="1">
    <citation type="submission" date="2017-12" db="EMBL/GenBank/DDBJ databases">
        <title>The whole genome sequence of the Acidipropionibacterium virtanenii sp. nov. type strain JS278.</title>
        <authorList>
            <person name="Laine P."/>
            <person name="Deptula P."/>
            <person name="Varmanen P."/>
            <person name="Auvinen P."/>
        </authorList>
    </citation>
    <scope>NUCLEOTIDE SEQUENCE [LARGE SCALE GENOMIC DNA]</scope>
    <source>
        <strain evidence="1 2">JS278</strain>
    </source>
</reference>
<keyword evidence="2" id="KW-1185">Reference proteome</keyword>
<dbReference type="InterPro" id="IPR023214">
    <property type="entry name" value="HAD_sf"/>
</dbReference>
<dbReference type="InterPro" id="IPR006357">
    <property type="entry name" value="HAD-SF_hydro_IIA"/>
</dbReference>
<evidence type="ECO:0000313" key="2">
    <source>
        <dbReference type="Proteomes" id="UP000251995"/>
    </source>
</evidence>
<protein>
    <submittedName>
        <fullName evidence="1">D,L-glycerol 3-phosphate phosphatase</fullName>
        <ecNumber evidence="1">3.1.3.21</ecNumber>
    </submittedName>
</protein>
<dbReference type="InterPro" id="IPR036412">
    <property type="entry name" value="HAD-like_sf"/>
</dbReference>
<dbReference type="NCBIfam" id="TIGR01460">
    <property type="entry name" value="HAD-SF-IIA"/>
    <property type="match status" value="1"/>
</dbReference>
<dbReference type="EMBL" id="CP025198">
    <property type="protein sequence ID" value="AXE38559.1"/>
    <property type="molecule type" value="Genomic_DNA"/>
</dbReference>
<dbReference type="GO" id="GO:0005737">
    <property type="term" value="C:cytoplasm"/>
    <property type="evidence" value="ECO:0007669"/>
    <property type="project" value="TreeGrafter"/>
</dbReference>
<dbReference type="OrthoDB" id="9810449at2"/>
<dbReference type="PANTHER" id="PTHR19288">
    <property type="entry name" value="4-NITROPHENYLPHOSPHATASE-RELATED"/>
    <property type="match status" value="1"/>
</dbReference>
<name>A0A344UTG1_9ACTN</name>
<dbReference type="EC" id="3.1.3.21" evidence="1"/>
<dbReference type="Proteomes" id="UP000251995">
    <property type="component" value="Chromosome"/>
</dbReference>
<dbReference type="GO" id="GO:0016791">
    <property type="term" value="F:phosphatase activity"/>
    <property type="evidence" value="ECO:0007669"/>
    <property type="project" value="TreeGrafter"/>
</dbReference>
<evidence type="ECO:0000313" key="1">
    <source>
        <dbReference type="EMBL" id="AXE38559.1"/>
    </source>
</evidence>